<reference evidence="2 3" key="1">
    <citation type="submission" date="2024-10" db="EMBL/GenBank/DDBJ databases">
        <title>The Natural Products Discovery Center: Release of the First 8490 Sequenced Strains for Exploring Actinobacteria Biosynthetic Diversity.</title>
        <authorList>
            <person name="Kalkreuter E."/>
            <person name="Kautsar S.A."/>
            <person name="Yang D."/>
            <person name="Bader C.D."/>
            <person name="Teijaro C.N."/>
            <person name="Fluegel L."/>
            <person name="Davis C.M."/>
            <person name="Simpson J.R."/>
            <person name="Lauterbach L."/>
            <person name="Steele A.D."/>
            <person name="Gui C."/>
            <person name="Meng S."/>
            <person name="Li G."/>
            <person name="Viehrig K."/>
            <person name="Ye F."/>
            <person name="Su P."/>
            <person name="Kiefer A.F."/>
            <person name="Nichols A."/>
            <person name="Cepeda A.J."/>
            <person name="Yan W."/>
            <person name="Fan B."/>
            <person name="Jiang Y."/>
            <person name="Adhikari A."/>
            <person name="Zheng C.-J."/>
            <person name="Schuster L."/>
            <person name="Cowan T.M."/>
            <person name="Smanski M.J."/>
            <person name="Chevrette M.G."/>
            <person name="De Carvalho L.P.S."/>
            <person name="Shen B."/>
        </authorList>
    </citation>
    <scope>NUCLEOTIDE SEQUENCE [LARGE SCALE GENOMIC DNA]</scope>
    <source>
        <strain evidence="2 3">NPDC003040</strain>
    </source>
</reference>
<evidence type="ECO:0000256" key="1">
    <source>
        <dbReference type="SAM" id="MobiDB-lite"/>
    </source>
</evidence>
<keyword evidence="3" id="KW-1185">Reference proteome</keyword>
<protein>
    <submittedName>
        <fullName evidence="2">Uncharacterized protein</fullName>
    </submittedName>
</protein>
<dbReference type="RefSeq" id="WP_387726021.1">
    <property type="nucleotide sequence ID" value="NZ_JBIAPI010000016.1"/>
</dbReference>
<gene>
    <name evidence="2" type="ORF">ACFYV7_39200</name>
</gene>
<organism evidence="2 3">
    <name type="scientific">Nocardia suismassiliense</name>
    <dbReference type="NCBI Taxonomy" id="2077092"/>
    <lineage>
        <taxon>Bacteria</taxon>
        <taxon>Bacillati</taxon>
        <taxon>Actinomycetota</taxon>
        <taxon>Actinomycetes</taxon>
        <taxon>Mycobacteriales</taxon>
        <taxon>Nocardiaceae</taxon>
        <taxon>Nocardia</taxon>
    </lineage>
</organism>
<feature type="region of interest" description="Disordered" evidence="1">
    <location>
        <begin position="1"/>
        <end position="25"/>
    </location>
</feature>
<dbReference type="EMBL" id="JBIAPI010000016">
    <property type="protein sequence ID" value="MFF3228874.1"/>
    <property type="molecule type" value="Genomic_DNA"/>
</dbReference>
<dbReference type="Proteomes" id="UP001601948">
    <property type="component" value="Unassembled WGS sequence"/>
</dbReference>
<proteinExistence type="predicted"/>
<evidence type="ECO:0000313" key="2">
    <source>
        <dbReference type="EMBL" id="MFF3228874.1"/>
    </source>
</evidence>
<accession>A0ABW6R715</accession>
<name>A0ABW6R715_9NOCA</name>
<comment type="caution">
    <text evidence="2">The sequence shown here is derived from an EMBL/GenBank/DDBJ whole genome shotgun (WGS) entry which is preliminary data.</text>
</comment>
<evidence type="ECO:0000313" key="3">
    <source>
        <dbReference type="Proteomes" id="UP001601948"/>
    </source>
</evidence>
<sequence length="225" mass="25369">MTNHDPTSPGDARLPIPDRLTDAPRSGGMVVPYVTLSHRDRTRPVWGKMHAPATRRVWRHKLCQICGQPLTDWVVVYLRPVDYRRALALEPGMHPECAYYSASACPVLAGRIDRYHPDPDRHLALCGDRLCGCRIWQRVTDEPTELTGQPAEAWYEAWLPLSNYTIVTDHGNDTTPPTTGVDLRHVRLRRLRRIRDAAPGADEAMDLLAAIIVGRQLFGDPDDPQ</sequence>